<protein>
    <submittedName>
        <fullName evidence="6">Coenzyme F420-reducing hydrogenase, delta subunit</fullName>
    </submittedName>
</protein>
<name>A0A1W1YLY9_9BACT</name>
<dbReference type="CDD" id="cd04410">
    <property type="entry name" value="DMSOR_beta-like"/>
    <property type="match status" value="1"/>
</dbReference>
<dbReference type="InterPro" id="IPR017896">
    <property type="entry name" value="4Fe4S_Fe-S-bd"/>
</dbReference>
<evidence type="ECO:0000256" key="2">
    <source>
        <dbReference type="ARBA" id="ARBA00023002"/>
    </source>
</evidence>
<evidence type="ECO:0000256" key="3">
    <source>
        <dbReference type="ARBA" id="ARBA00023004"/>
    </source>
</evidence>
<feature type="domain" description="4Fe-4S ferredoxin-type" evidence="5">
    <location>
        <begin position="65"/>
        <end position="96"/>
    </location>
</feature>
<keyword evidence="2" id="KW-0560">Oxidoreductase</keyword>
<sequence length="317" mass="35212">METKTKFREFKPTHLEKWKNNLDSCIRCGYCYEHCPVFKYDRWESDAPRAKMIMIFGLLSGQLEPSTYIADKIASCFHCGRCVAACSSGVPLLDIFTDAKRDFAGTEWESPGTTTLTGPECAACLACVRACPHEARSFVDGKIITDIVKCQSCGACLDVCPNKAVFTHLSCGTDQQALNREIGQFLEKEKAKAIVFGCNWSYYPDLQSSTMESNVPEEYKILINMCGGRLEKPLLLEPFLKNGWGVLVACCPDGDCEHDGNVKAKTHVAAIKDFLAQINIAPERIELVQIAHGDKARFQSAIDEFMEKINALGPIKK</sequence>
<dbReference type="AlphaFoldDB" id="A0A1W1YLY9"/>
<dbReference type="InterPro" id="IPR017900">
    <property type="entry name" value="4Fe4S_Fe_S_CS"/>
</dbReference>
<dbReference type="OrthoDB" id="9800445at2"/>
<keyword evidence="4" id="KW-0411">Iron-sulfur</keyword>
<dbReference type="Pfam" id="PF02662">
    <property type="entry name" value="FlpD"/>
    <property type="match status" value="1"/>
</dbReference>
<gene>
    <name evidence="6" type="ORF">SAMN02746065_101179</name>
</gene>
<keyword evidence="7" id="KW-1185">Reference proteome</keyword>
<keyword evidence="3" id="KW-0408">Iron</keyword>
<organism evidence="6 7">
    <name type="scientific">Desulfocicer vacuolatum DSM 3385</name>
    <dbReference type="NCBI Taxonomy" id="1121400"/>
    <lineage>
        <taxon>Bacteria</taxon>
        <taxon>Pseudomonadati</taxon>
        <taxon>Thermodesulfobacteriota</taxon>
        <taxon>Desulfobacteria</taxon>
        <taxon>Desulfobacterales</taxon>
        <taxon>Desulfobacteraceae</taxon>
        <taxon>Desulfocicer</taxon>
    </lineage>
</organism>
<proteinExistence type="predicted"/>
<dbReference type="Proteomes" id="UP000192418">
    <property type="component" value="Unassembled WGS sequence"/>
</dbReference>
<dbReference type="PROSITE" id="PS51379">
    <property type="entry name" value="4FE4S_FER_2"/>
    <property type="match status" value="4"/>
</dbReference>
<dbReference type="PROSITE" id="PS00198">
    <property type="entry name" value="4FE4S_FER_1"/>
    <property type="match status" value="2"/>
</dbReference>
<dbReference type="GO" id="GO:0046872">
    <property type="term" value="F:metal ion binding"/>
    <property type="evidence" value="ECO:0007669"/>
    <property type="project" value="UniProtKB-KW"/>
</dbReference>
<dbReference type="EMBL" id="FWXY01000001">
    <property type="protein sequence ID" value="SMC37164.1"/>
    <property type="molecule type" value="Genomic_DNA"/>
</dbReference>
<keyword evidence="1" id="KW-0479">Metal-binding</keyword>
<evidence type="ECO:0000256" key="4">
    <source>
        <dbReference type="ARBA" id="ARBA00023014"/>
    </source>
</evidence>
<feature type="domain" description="4Fe-4S ferredoxin-type" evidence="5">
    <location>
        <begin position="141"/>
        <end position="170"/>
    </location>
</feature>
<feature type="domain" description="4Fe-4S ferredoxin-type" evidence="5">
    <location>
        <begin position="112"/>
        <end position="140"/>
    </location>
</feature>
<dbReference type="InterPro" id="IPR009051">
    <property type="entry name" value="Helical_ferredxn"/>
</dbReference>
<evidence type="ECO:0000313" key="6">
    <source>
        <dbReference type="EMBL" id="SMC37164.1"/>
    </source>
</evidence>
<evidence type="ECO:0000259" key="5">
    <source>
        <dbReference type="PROSITE" id="PS51379"/>
    </source>
</evidence>
<evidence type="ECO:0000256" key="1">
    <source>
        <dbReference type="ARBA" id="ARBA00022723"/>
    </source>
</evidence>
<accession>A0A1W1YLY9</accession>
<dbReference type="STRING" id="1121400.SAMN02746065_101179"/>
<dbReference type="Pfam" id="PF13183">
    <property type="entry name" value="Fer4_8"/>
    <property type="match status" value="1"/>
</dbReference>
<evidence type="ECO:0000313" key="7">
    <source>
        <dbReference type="Proteomes" id="UP000192418"/>
    </source>
</evidence>
<dbReference type="InterPro" id="IPR003813">
    <property type="entry name" value="MvhD/FlpD"/>
</dbReference>
<feature type="domain" description="4Fe-4S ferredoxin-type" evidence="5">
    <location>
        <begin position="16"/>
        <end position="46"/>
    </location>
</feature>
<dbReference type="GO" id="GO:0016491">
    <property type="term" value="F:oxidoreductase activity"/>
    <property type="evidence" value="ECO:0007669"/>
    <property type="project" value="UniProtKB-KW"/>
</dbReference>
<dbReference type="PANTHER" id="PTHR32479">
    <property type="entry name" value="GLYCOLATE OXIDASE IRON-SULFUR SUBUNIT"/>
    <property type="match status" value="1"/>
</dbReference>
<dbReference type="Gene3D" id="1.10.1060.10">
    <property type="entry name" value="Alpha-helical ferredoxin"/>
    <property type="match status" value="1"/>
</dbReference>
<dbReference type="Gene3D" id="3.30.70.20">
    <property type="match status" value="1"/>
</dbReference>
<dbReference type="SUPFAM" id="SSF54862">
    <property type="entry name" value="4Fe-4S ferredoxins"/>
    <property type="match status" value="1"/>
</dbReference>
<reference evidence="6 7" key="1">
    <citation type="submission" date="2017-04" db="EMBL/GenBank/DDBJ databases">
        <authorList>
            <person name="Afonso C.L."/>
            <person name="Miller P.J."/>
            <person name="Scott M.A."/>
            <person name="Spackman E."/>
            <person name="Goraichik I."/>
            <person name="Dimitrov K.M."/>
            <person name="Suarez D.L."/>
            <person name="Swayne D.E."/>
        </authorList>
    </citation>
    <scope>NUCLEOTIDE SEQUENCE [LARGE SCALE GENOMIC DNA]</scope>
    <source>
        <strain evidence="6 7">DSM 3385</strain>
    </source>
</reference>
<dbReference type="GO" id="GO:0051536">
    <property type="term" value="F:iron-sulfur cluster binding"/>
    <property type="evidence" value="ECO:0007669"/>
    <property type="project" value="UniProtKB-KW"/>
</dbReference>
<dbReference type="Pfam" id="PF13187">
    <property type="entry name" value="Fer4_9"/>
    <property type="match status" value="1"/>
</dbReference>
<dbReference type="RefSeq" id="WP_084066492.1">
    <property type="nucleotide sequence ID" value="NZ_FWXY01000001.1"/>
</dbReference>